<dbReference type="KEGG" id="ppai:E1956_43840"/>
<reference evidence="1 2" key="1">
    <citation type="submission" date="2019-03" db="EMBL/GenBank/DDBJ databases">
        <title>Paraburkholderia sp. 7MH5, isolated from subtropical forest soil.</title>
        <authorList>
            <person name="Gao Z.-H."/>
            <person name="Qiu L.-H."/>
        </authorList>
    </citation>
    <scope>NUCLEOTIDE SEQUENCE [LARGE SCALE GENOMIC DNA]</scope>
    <source>
        <strain evidence="1 2">7MH5</strain>
        <plasmid evidence="1 2">unnamed1</plasmid>
    </source>
</reference>
<keyword evidence="2" id="KW-1185">Reference proteome</keyword>
<organism evidence="1 2">
    <name type="scientific">Paraburkholderia pallida</name>
    <dbReference type="NCBI Taxonomy" id="2547399"/>
    <lineage>
        <taxon>Bacteria</taxon>
        <taxon>Pseudomonadati</taxon>
        <taxon>Pseudomonadota</taxon>
        <taxon>Betaproteobacteria</taxon>
        <taxon>Burkholderiales</taxon>
        <taxon>Burkholderiaceae</taxon>
        <taxon>Paraburkholderia</taxon>
    </lineage>
</organism>
<name>A0A4V1B0V5_9BURK</name>
<accession>A0A4V1B0V5</accession>
<sequence length="85" mass="9438">MQRTIQYRGCEIHVELVSTSVGMFDATFRVECPASSTQLSSMGPHVPISNGPFSRRWAYLISEIVGRSAVDVMLGRRDSRPGHTI</sequence>
<dbReference type="OrthoDB" id="9133768at2"/>
<dbReference type="AlphaFoldDB" id="A0A4V1B0V5"/>
<dbReference type="Proteomes" id="UP000295727">
    <property type="component" value="Plasmid unnamed1"/>
</dbReference>
<evidence type="ECO:0000313" key="2">
    <source>
        <dbReference type="Proteomes" id="UP000295727"/>
    </source>
</evidence>
<proteinExistence type="predicted"/>
<dbReference type="EMBL" id="CP038152">
    <property type="protein sequence ID" value="QBR04093.1"/>
    <property type="molecule type" value="Genomic_DNA"/>
</dbReference>
<evidence type="ECO:0000313" key="1">
    <source>
        <dbReference type="EMBL" id="QBR04093.1"/>
    </source>
</evidence>
<keyword evidence="1" id="KW-0614">Plasmid</keyword>
<gene>
    <name evidence="1" type="ORF">E1956_43840</name>
</gene>
<protein>
    <submittedName>
        <fullName evidence="1">Uncharacterized protein</fullName>
    </submittedName>
</protein>
<geneLocation type="plasmid" evidence="1 2">
    <name>unnamed1</name>
</geneLocation>